<dbReference type="KEGG" id="nvi:107980450"/>
<keyword evidence="2" id="KW-0479">Metal-binding</keyword>
<proteinExistence type="inferred from homology"/>
<accession>A0A7M7J461</accession>
<dbReference type="PANTHER" id="PTHR24388">
    <property type="entry name" value="ZINC FINGER PROTEIN"/>
    <property type="match status" value="1"/>
</dbReference>
<reference evidence="12" key="1">
    <citation type="submission" date="2021-01" db="UniProtKB">
        <authorList>
            <consortium name="EnsemblMetazoa"/>
        </authorList>
    </citation>
    <scope>IDENTIFICATION</scope>
</reference>
<evidence type="ECO:0000313" key="12">
    <source>
        <dbReference type="EnsemblMetazoa" id="XP_016841056"/>
    </source>
</evidence>
<dbReference type="EnsemblMetazoa" id="XM_016985567">
    <property type="protein sequence ID" value="XP_016841056"/>
    <property type="gene ID" value="LOC107980450"/>
</dbReference>
<evidence type="ECO:0000256" key="5">
    <source>
        <dbReference type="ARBA" id="ARBA00022833"/>
    </source>
</evidence>
<dbReference type="PROSITE" id="PS00028">
    <property type="entry name" value="ZINC_FINGER_C2H2_1"/>
    <property type="match status" value="1"/>
</dbReference>
<evidence type="ECO:0000256" key="10">
    <source>
        <dbReference type="SAM" id="MobiDB-lite"/>
    </source>
</evidence>
<dbReference type="OrthoDB" id="10004641at2759"/>
<dbReference type="InterPro" id="IPR050527">
    <property type="entry name" value="Snail/Krueppel_Znf"/>
</dbReference>
<evidence type="ECO:0000256" key="1">
    <source>
        <dbReference type="ARBA" id="ARBA00004123"/>
    </source>
</evidence>
<sequence length="496" mass="56897">MNDELIIIKEEMFQDIGDESENVDHNTPGNFQAAQPSTDKKLDKQKEIDPSEENSFSNPEITIKISNSNFTNSDDQSKVTINEGIENACIKLVTARSLVNCSNGAVNKNALDSAHETSRDILPPQNDFDEKILFCGKCKKMVDPLATSPTKFNRKRKCNICSYLITIRCRKCYKRFSSVSGMKSHLFMCGKPPGFKCPMCDYKTHYPHSFTSHLKNNHETMIKFESSNPIDPVKLEARLEDSIEIDEDFKTSMQSLTNFNLLGTQTPPEEKSIRPKKRGRPRRNVEAISKPSDDVPVKRNRKPNIKFVAHSDNNAKFVNMSFLEQNKLNEERNVEEVPTKRKRKPNIKFVVQSAKNKKSVKKKPIKRKTAISAKIQAQPKSTKINQIGGLKRLYNNSYEQVTIYCPEEGKKLKLADTLYIRSEPMACKKCGARLHFICTCGKKFKARRSVQNHLRSECYKYVAYKCDHCGLIFYYKRTLENHILRKHKNEDGSFAE</sequence>
<dbReference type="GO" id="GO:0008270">
    <property type="term" value="F:zinc ion binding"/>
    <property type="evidence" value="ECO:0007669"/>
    <property type="project" value="UniProtKB-KW"/>
</dbReference>
<feature type="region of interest" description="Disordered" evidence="10">
    <location>
        <begin position="17"/>
        <end position="61"/>
    </location>
</feature>
<evidence type="ECO:0000259" key="11">
    <source>
        <dbReference type="PROSITE" id="PS50157"/>
    </source>
</evidence>
<keyword evidence="6" id="KW-0238">DNA-binding</keyword>
<dbReference type="Proteomes" id="UP000002358">
    <property type="component" value="Chromosome 5"/>
</dbReference>
<dbReference type="SMART" id="SM00355">
    <property type="entry name" value="ZnF_C2H2"/>
    <property type="match status" value="3"/>
</dbReference>
<comment type="subcellular location">
    <subcellularLocation>
        <location evidence="1">Nucleus</location>
    </subcellularLocation>
</comment>
<dbReference type="GO" id="GO:0000978">
    <property type="term" value="F:RNA polymerase II cis-regulatory region sequence-specific DNA binding"/>
    <property type="evidence" value="ECO:0007669"/>
    <property type="project" value="TreeGrafter"/>
</dbReference>
<name>A0A7M7J461_NASVI</name>
<dbReference type="PROSITE" id="PS50157">
    <property type="entry name" value="ZINC_FINGER_C2H2_2"/>
    <property type="match status" value="1"/>
</dbReference>
<dbReference type="GeneID" id="107980450"/>
<comment type="similarity">
    <text evidence="8">Belongs to the snail C2H2-type zinc-finger protein family.</text>
</comment>
<dbReference type="Gene3D" id="3.30.160.60">
    <property type="entry name" value="Classic Zinc Finger"/>
    <property type="match status" value="2"/>
</dbReference>
<evidence type="ECO:0000256" key="2">
    <source>
        <dbReference type="ARBA" id="ARBA00022723"/>
    </source>
</evidence>
<evidence type="ECO:0000313" key="13">
    <source>
        <dbReference type="Proteomes" id="UP000002358"/>
    </source>
</evidence>
<keyword evidence="5" id="KW-0862">Zinc</keyword>
<dbReference type="GO" id="GO:0005634">
    <property type="term" value="C:nucleus"/>
    <property type="evidence" value="ECO:0007669"/>
    <property type="project" value="UniProtKB-SubCell"/>
</dbReference>
<dbReference type="InterPro" id="IPR013087">
    <property type="entry name" value="Znf_C2H2_type"/>
</dbReference>
<keyword evidence="3" id="KW-0677">Repeat</keyword>
<organism evidence="12 13">
    <name type="scientific">Nasonia vitripennis</name>
    <name type="common">Parasitic wasp</name>
    <dbReference type="NCBI Taxonomy" id="7425"/>
    <lineage>
        <taxon>Eukaryota</taxon>
        <taxon>Metazoa</taxon>
        <taxon>Ecdysozoa</taxon>
        <taxon>Arthropoda</taxon>
        <taxon>Hexapoda</taxon>
        <taxon>Insecta</taxon>
        <taxon>Pterygota</taxon>
        <taxon>Neoptera</taxon>
        <taxon>Endopterygota</taxon>
        <taxon>Hymenoptera</taxon>
        <taxon>Apocrita</taxon>
        <taxon>Proctotrupomorpha</taxon>
        <taxon>Chalcidoidea</taxon>
        <taxon>Pteromalidae</taxon>
        <taxon>Pteromalinae</taxon>
        <taxon>Nasonia</taxon>
    </lineage>
</organism>
<keyword evidence="4 9" id="KW-0863">Zinc-finger</keyword>
<dbReference type="PANTHER" id="PTHR24388:SF54">
    <property type="entry name" value="PROTEIN ESCARGOT"/>
    <property type="match status" value="1"/>
</dbReference>
<dbReference type="InParanoid" id="A0A7M7J461"/>
<feature type="region of interest" description="Disordered" evidence="10">
    <location>
        <begin position="261"/>
        <end position="286"/>
    </location>
</feature>
<feature type="compositionally biased region" description="Polar residues" evidence="10">
    <location>
        <begin position="25"/>
        <end position="37"/>
    </location>
</feature>
<evidence type="ECO:0000256" key="6">
    <source>
        <dbReference type="ARBA" id="ARBA00023125"/>
    </source>
</evidence>
<dbReference type="AlphaFoldDB" id="A0A7M7J461"/>
<evidence type="ECO:0000256" key="4">
    <source>
        <dbReference type="ARBA" id="ARBA00022771"/>
    </source>
</evidence>
<keyword evidence="7" id="KW-0539">Nucleus</keyword>
<keyword evidence="13" id="KW-1185">Reference proteome</keyword>
<evidence type="ECO:0000256" key="8">
    <source>
        <dbReference type="ARBA" id="ARBA00037948"/>
    </source>
</evidence>
<feature type="domain" description="C2H2-type" evidence="11">
    <location>
        <begin position="464"/>
        <end position="492"/>
    </location>
</feature>
<protein>
    <recommendedName>
        <fullName evidence="11">C2H2-type domain-containing protein</fullName>
    </recommendedName>
</protein>
<dbReference type="RefSeq" id="XP_016841056.1">
    <property type="nucleotide sequence ID" value="XM_016985567.3"/>
</dbReference>
<dbReference type="GO" id="GO:0000981">
    <property type="term" value="F:DNA-binding transcription factor activity, RNA polymerase II-specific"/>
    <property type="evidence" value="ECO:0007669"/>
    <property type="project" value="TreeGrafter"/>
</dbReference>
<feature type="compositionally biased region" description="Basic and acidic residues" evidence="10">
    <location>
        <begin position="38"/>
        <end position="49"/>
    </location>
</feature>
<evidence type="ECO:0000256" key="9">
    <source>
        <dbReference type="PROSITE-ProRule" id="PRU00042"/>
    </source>
</evidence>
<evidence type="ECO:0000256" key="7">
    <source>
        <dbReference type="ARBA" id="ARBA00023242"/>
    </source>
</evidence>
<evidence type="ECO:0000256" key="3">
    <source>
        <dbReference type="ARBA" id="ARBA00022737"/>
    </source>
</evidence>